<proteinExistence type="predicted"/>
<dbReference type="Proteomes" id="UP000239250">
    <property type="component" value="Chromosome"/>
</dbReference>
<dbReference type="EMBL" id="CP027019">
    <property type="protein sequence ID" value="AVP49729.1"/>
    <property type="molecule type" value="Genomic_DNA"/>
</dbReference>
<dbReference type="RefSeq" id="WP_303662269.1">
    <property type="nucleotide sequence ID" value="NZ_CP027019.1"/>
</dbReference>
<dbReference type="Pfam" id="PF25888">
    <property type="entry name" value="WHD_DnaB"/>
    <property type="match status" value="1"/>
</dbReference>
<organism evidence="3 4">
    <name type="scientific">Williamsoniiplasma luminosum</name>
    <dbReference type="NCBI Taxonomy" id="214888"/>
    <lineage>
        <taxon>Bacteria</taxon>
        <taxon>Bacillati</taxon>
        <taxon>Mycoplasmatota</taxon>
        <taxon>Mollicutes</taxon>
        <taxon>Entomoplasmatales</taxon>
        <taxon>Williamsoniiplasma</taxon>
    </lineage>
</organism>
<name>A0A2S0NL47_9MOLU</name>
<gene>
    <name evidence="3" type="ORF">C5T88_04110</name>
</gene>
<keyword evidence="1" id="KW-0175">Coiled coil</keyword>
<sequence length="402" mass="46608">MEKAPIKYSIDLKDSDVLLQQQDLITLYQPIIGSSAVGLYFSLFNEYYILKKLKLKLEISRLTKISGLTEKQFNEDIKKLESLRLVKTLISKNGESVIYQIFAPLDINEFFENEMFEQTLTKKVGLENLEIIKFINQEVESKKVSDAEYEEVTAVFEDVFAEEIDEMEKNPTIRDMNFVVLKQKKTTLFDKFINIEILNKILIDNGVAIDLRSKRYQKMFCDALTKQNFTEKTLATLIIGSFNFETSKIEPELFETKLNKTIAKKIRKETKALESNLSDEQLEIVNLMDELNPDEYVLKVTNFIADFSTRKMINTLKEKFSLLNGAINCMIQHSINRNNKIIPNYIYKIAESLNSYSIKKTTDVLAYLNFFQKESSNKGMIQEKLASTRLTNSDEELMALFD</sequence>
<evidence type="ECO:0000259" key="2">
    <source>
        <dbReference type="Pfam" id="PF25888"/>
    </source>
</evidence>
<protein>
    <recommendedName>
        <fullName evidence="2">Replicative helicase loading/DNA remodeling protein DnaB N-terminal winged helix domain-containing protein</fullName>
    </recommendedName>
</protein>
<evidence type="ECO:0000256" key="1">
    <source>
        <dbReference type="SAM" id="Coils"/>
    </source>
</evidence>
<accession>A0A2S0NL47</accession>
<reference evidence="4" key="1">
    <citation type="submission" date="2018-02" db="EMBL/GenBank/DDBJ databases">
        <title>Firefly genomes illuminate parallel origins of bioluminescence in beetles.</title>
        <authorList>
            <person name="Fallon T.R."/>
            <person name="Lower S.E.S."/>
            <person name="Behringer M."/>
            <person name="Weng J.-K."/>
        </authorList>
    </citation>
    <scope>NUCLEOTIDE SEQUENCE [LARGE SCALE GENOMIC DNA]</scope>
</reference>
<evidence type="ECO:0000313" key="4">
    <source>
        <dbReference type="Proteomes" id="UP000239250"/>
    </source>
</evidence>
<evidence type="ECO:0000313" key="3">
    <source>
        <dbReference type="EMBL" id="AVP49729.1"/>
    </source>
</evidence>
<feature type="domain" description="Replicative helicase loading/DNA remodeling protein DnaB N-terminal winged helix" evidence="2">
    <location>
        <begin position="10"/>
        <end position="186"/>
    </location>
</feature>
<feature type="coiled-coil region" evidence="1">
    <location>
        <begin position="263"/>
        <end position="290"/>
    </location>
</feature>
<dbReference type="AlphaFoldDB" id="A0A2S0NL47"/>
<dbReference type="InterPro" id="IPR058660">
    <property type="entry name" value="WHD_DnaB"/>
</dbReference>